<name>A0A2Z3HU92_9CAUL</name>
<dbReference type="Pfam" id="PF05101">
    <property type="entry name" value="VirB3"/>
    <property type="match status" value="1"/>
</dbReference>
<organism evidence="6 7">
    <name type="scientific">Phenylobacterium parvum</name>
    <dbReference type="NCBI Taxonomy" id="2201350"/>
    <lineage>
        <taxon>Bacteria</taxon>
        <taxon>Pseudomonadati</taxon>
        <taxon>Pseudomonadota</taxon>
        <taxon>Alphaproteobacteria</taxon>
        <taxon>Caulobacterales</taxon>
        <taxon>Caulobacteraceae</taxon>
        <taxon>Phenylobacterium</taxon>
    </lineage>
</organism>
<keyword evidence="2 5" id="KW-0812">Transmembrane</keyword>
<feature type="transmembrane region" description="Helical" evidence="5">
    <location>
        <begin position="44"/>
        <end position="62"/>
    </location>
</feature>
<keyword evidence="3 5" id="KW-1133">Transmembrane helix</keyword>
<evidence type="ECO:0000256" key="1">
    <source>
        <dbReference type="ARBA" id="ARBA00004370"/>
    </source>
</evidence>
<evidence type="ECO:0000313" key="7">
    <source>
        <dbReference type="Proteomes" id="UP000247763"/>
    </source>
</evidence>
<evidence type="ECO:0000256" key="2">
    <source>
        <dbReference type="ARBA" id="ARBA00022692"/>
    </source>
</evidence>
<dbReference type="KEGG" id="phb:HYN04_08145"/>
<dbReference type="InterPro" id="IPR007792">
    <property type="entry name" value="T4SS_VirB3/TrbD/AvhB"/>
</dbReference>
<comment type="subcellular location">
    <subcellularLocation>
        <location evidence="1">Membrane</location>
    </subcellularLocation>
</comment>
<accession>A0A2Z3HU92</accession>
<feature type="transmembrane region" description="Helical" evidence="5">
    <location>
        <begin position="21"/>
        <end position="38"/>
    </location>
</feature>
<dbReference type="AlphaFoldDB" id="A0A2Z3HU92"/>
<dbReference type="OrthoDB" id="5638399at2"/>
<sequence>MSRLSSDPVFAALTRPQMIGGVTYTYAILNLIVTGELFLITKSFWVLLAALVIHAIGYAGSVREPRFFDIWITRVQSCPRIRNFSFWGGNSYTP</sequence>
<proteinExistence type="predicted"/>
<evidence type="ECO:0000256" key="5">
    <source>
        <dbReference type="SAM" id="Phobius"/>
    </source>
</evidence>
<evidence type="ECO:0000313" key="6">
    <source>
        <dbReference type="EMBL" id="AWM77736.1"/>
    </source>
</evidence>
<dbReference type="EMBL" id="CP029479">
    <property type="protein sequence ID" value="AWM77736.1"/>
    <property type="molecule type" value="Genomic_DNA"/>
</dbReference>
<keyword evidence="4 5" id="KW-0472">Membrane</keyword>
<evidence type="ECO:0000256" key="4">
    <source>
        <dbReference type="ARBA" id="ARBA00023136"/>
    </source>
</evidence>
<reference evidence="7" key="1">
    <citation type="submission" date="2018-05" db="EMBL/GenBank/DDBJ databases">
        <title>Genome sequencing of Phenylobacterium sp. HYN0004.</title>
        <authorList>
            <person name="Yi H."/>
            <person name="Baek C."/>
        </authorList>
    </citation>
    <scope>NUCLEOTIDE SEQUENCE [LARGE SCALE GENOMIC DNA]</scope>
    <source>
        <strain evidence="7">HYN0004</strain>
    </source>
</reference>
<gene>
    <name evidence="6" type="ORF">HYN04_08145</name>
</gene>
<protein>
    <submittedName>
        <fullName evidence="6">Type VI secretion protein</fullName>
    </submittedName>
</protein>
<dbReference type="RefSeq" id="WP_110450303.1">
    <property type="nucleotide sequence ID" value="NZ_CP029479.1"/>
</dbReference>
<dbReference type="NCBIfam" id="NF010474">
    <property type="entry name" value="PRK13899.1"/>
    <property type="match status" value="1"/>
</dbReference>
<dbReference type="GO" id="GO:0016020">
    <property type="term" value="C:membrane"/>
    <property type="evidence" value="ECO:0007669"/>
    <property type="project" value="UniProtKB-SubCell"/>
</dbReference>
<keyword evidence="7" id="KW-1185">Reference proteome</keyword>
<dbReference type="Proteomes" id="UP000247763">
    <property type="component" value="Chromosome"/>
</dbReference>
<evidence type="ECO:0000256" key="3">
    <source>
        <dbReference type="ARBA" id="ARBA00022989"/>
    </source>
</evidence>